<proteinExistence type="predicted"/>
<evidence type="ECO:0000256" key="3">
    <source>
        <dbReference type="ARBA" id="ARBA00022516"/>
    </source>
</evidence>
<dbReference type="Proteomes" id="UP000199545">
    <property type="component" value="Unassembled WGS sequence"/>
</dbReference>
<keyword evidence="5" id="KW-0479">Metal-binding</keyword>
<keyword evidence="17" id="KW-1185">Reference proteome</keyword>
<evidence type="ECO:0000256" key="10">
    <source>
        <dbReference type="ARBA" id="ARBA00023002"/>
    </source>
</evidence>
<evidence type="ECO:0000256" key="11">
    <source>
        <dbReference type="ARBA" id="ARBA00023098"/>
    </source>
</evidence>
<feature type="transmembrane region" description="Helical" evidence="14">
    <location>
        <begin position="9"/>
        <end position="30"/>
    </location>
</feature>
<evidence type="ECO:0000313" key="17">
    <source>
        <dbReference type="Proteomes" id="UP000199545"/>
    </source>
</evidence>
<evidence type="ECO:0000256" key="14">
    <source>
        <dbReference type="SAM" id="Phobius"/>
    </source>
</evidence>
<reference evidence="16 17" key="1">
    <citation type="submission" date="2016-10" db="EMBL/GenBank/DDBJ databases">
        <authorList>
            <person name="de Groot N.N."/>
        </authorList>
    </citation>
    <scope>NUCLEOTIDE SEQUENCE [LARGE SCALE GENOMIC DNA]</scope>
    <source>
        <strain evidence="16 17">DSM 44778</strain>
    </source>
</reference>
<sequence>MKKHLKEFFLFPDILFMCIVCAAGFTFTLIHIATPWIWLAWLSGALSFALGEYLIHRFLFHLKPPHHPFLLSLLKRLHYDHHEDPDNLKLLFLPIWYSGPLILLSGGIAYLITKNVELTLGYITGTICYHLYYEWKHFIAHRPIKPLTPWGRKLKKLHLLHHFKNENYWFGVTHLTMDRVMGTYGHEKEVPLSSTARKLSEKGKNHLH</sequence>
<evidence type="ECO:0000256" key="9">
    <source>
        <dbReference type="ARBA" id="ARBA00022989"/>
    </source>
</evidence>
<dbReference type="RefSeq" id="WP_093231095.1">
    <property type="nucleotide sequence ID" value="NZ_FORR01000017.1"/>
</dbReference>
<dbReference type="InterPro" id="IPR014430">
    <property type="entry name" value="Scs7"/>
</dbReference>
<evidence type="ECO:0000256" key="6">
    <source>
        <dbReference type="ARBA" id="ARBA00022824"/>
    </source>
</evidence>
<evidence type="ECO:0000313" key="16">
    <source>
        <dbReference type="EMBL" id="SFJ68535.1"/>
    </source>
</evidence>
<dbReference type="OrthoDB" id="9784228at2"/>
<keyword evidence="12 14" id="KW-0472">Membrane</keyword>
<keyword evidence="8" id="KW-0862">Zinc</keyword>
<evidence type="ECO:0000256" key="7">
    <source>
        <dbReference type="ARBA" id="ARBA00022832"/>
    </source>
</evidence>
<dbReference type="PANTHER" id="PTHR12863">
    <property type="entry name" value="FATTY ACID HYDROXYLASE"/>
    <property type="match status" value="1"/>
</dbReference>
<keyword evidence="6" id="KW-0256">Endoplasmic reticulum</keyword>
<gene>
    <name evidence="16" type="ORF">SAMN05421852_1172</name>
</gene>
<keyword evidence="13" id="KW-0275">Fatty acid biosynthesis</keyword>
<name>A0A1I3TC45_9BACL</name>
<comment type="subcellular location">
    <subcellularLocation>
        <location evidence="2">Endoplasmic reticulum membrane</location>
        <topology evidence="2">Multi-pass membrane protein</topology>
    </subcellularLocation>
</comment>
<keyword evidence="9 14" id="KW-1133">Transmembrane helix</keyword>
<evidence type="ECO:0000256" key="13">
    <source>
        <dbReference type="ARBA" id="ARBA00023160"/>
    </source>
</evidence>
<dbReference type="Pfam" id="PF04116">
    <property type="entry name" value="FA_hydroxylase"/>
    <property type="match status" value="1"/>
</dbReference>
<evidence type="ECO:0000256" key="8">
    <source>
        <dbReference type="ARBA" id="ARBA00022833"/>
    </source>
</evidence>
<keyword evidence="11" id="KW-0443">Lipid metabolism</keyword>
<dbReference type="GO" id="GO:0006633">
    <property type="term" value="P:fatty acid biosynthetic process"/>
    <property type="evidence" value="ECO:0007669"/>
    <property type="project" value="UniProtKB-KW"/>
</dbReference>
<feature type="transmembrane region" description="Helical" evidence="14">
    <location>
        <begin position="90"/>
        <end position="112"/>
    </location>
</feature>
<dbReference type="EMBL" id="FORR01000017">
    <property type="protein sequence ID" value="SFJ68535.1"/>
    <property type="molecule type" value="Genomic_DNA"/>
</dbReference>
<dbReference type="InterPro" id="IPR006694">
    <property type="entry name" value="Fatty_acid_hydroxylase"/>
</dbReference>
<evidence type="ECO:0000256" key="4">
    <source>
        <dbReference type="ARBA" id="ARBA00022692"/>
    </source>
</evidence>
<dbReference type="GO" id="GO:0080132">
    <property type="term" value="F:fatty acid 2-hydroxylase activity"/>
    <property type="evidence" value="ECO:0007669"/>
    <property type="project" value="InterPro"/>
</dbReference>
<evidence type="ECO:0000256" key="12">
    <source>
        <dbReference type="ARBA" id="ARBA00023136"/>
    </source>
</evidence>
<protein>
    <submittedName>
        <fullName evidence="16">Fatty acid hydroxylase superfamily protein</fullName>
    </submittedName>
</protein>
<dbReference type="GO" id="GO:0005506">
    <property type="term" value="F:iron ion binding"/>
    <property type="evidence" value="ECO:0007669"/>
    <property type="project" value="InterPro"/>
</dbReference>
<comment type="cofactor">
    <cofactor evidence="1">
        <name>Zn(2+)</name>
        <dbReference type="ChEBI" id="CHEBI:29105"/>
    </cofactor>
</comment>
<evidence type="ECO:0000256" key="5">
    <source>
        <dbReference type="ARBA" id="ARBA00022723"/>
    </source>
</evidence>
<evidence type="ECO:0000256" key="2">
    <source>
        <dbReference type="ARBA" id="ARBA00004477"/>
    </source>
</evidence>
<keyword evidence="7" id="KW-0276">Fatty acid metabolism</keyword>
<keyword evidence="10" id="KW-0560">Oxidoreductase</keyword>
<evidence type="ECO:0000259" key="15">
    <source>
        <dbReference type="Pfam" id="PF04116"/>
    </source>
</evidence>
<evidence type="ECO:0000256" key="1">
    <source>
        <dbReference type="ARBA" id="ARBA00001947"/>
    </source>
</evidence>
<feature type="transmembrane region" description="Helical" evidence="14">
    <location>
        <begin position="36"/>
        <end position="55"/>
    </location>
</feature>
<keyword evidence="4 14" id="KW-0812">Transmembrane</keyword>
<dbReference type="STRING" id="46223.SAMN05421852_1172"/>
<dbReference type="AlphaFoldDB" id="A0A1I3TC45"/>
<accession>A0A1I3TC45</accession>
<dbReference type="PANTHER" id="PTHR12863:SF1">
    <property type="entry name" value="FATTY ACID 2-HYDROXYLASE"/>
    <property type="match status" value="1"/>
</dbReference>
<feature type="domain" description="Fatty acid hydroxylase" evidence="15">
    <location>
        <begin position="42"/>
        <end position="183"/>
    </location>
</feature>
<organism evidence="16 17">
    <name type="scientific">Thermoflavimicrobium dichotomicum</name>
    <dbReference type="NCBI Taxonomy" id="46223"/>
    <lineage>
        <taxon>Bacteria</taxon>
        <taxon>Bacillati</taxon>
        <taxon>Bacillota</taxon>
        <taxon>Bacilli</taxon>
        <taxon>Bacillales</taxon>
        <taxon>Thermoactinomycetaceae</taxon>
        <taxon>Thermoflavimicrobium</taxon>
    </lineage>
</organism>
<dbReference type="GO" id="GO:0016020">
    <property type="term" value="C:membrane"/>
    <property type="evidence" value="ECO:0007669"/>
    <property type="project" value="InterPro"/>
</dbReference>
<keyword evidence="3" id="KW-0444">Lipid biosynthesis</keyword>